<dbReference type="InterPro" id="IPR041978">
    <property type="entry name" value="KOW_Spt5_5"/>
</dbReference>
<evidence type="ECO:0000256" key="1">
    <source>
        <dbReference type="ARBA" id="ARBA00004123"/>
    </source>
</evidence>
<comment type="subcellular location">
    <subcellularLocation>
        <location evidence="1 6">Nucleus</location>
    </subcellularLocation>
</comment>
<dbReference type="InterPro" id="IPR041976">
    <property type="entry name" value="KOW_Spt5_3"/>
</dbReference>
<dbReference type="InterPro" id="IPR041977">
    <property type="entry name" value="KOW_Spt5_4"/>
</dbReference>
<feature type="region of interest" description="Disordered" evidence="7">
    <location>
        <begin position="844"/>
        <end position="907"/>
    </location>
</feature>
<dbReference type="InterPro" id="IPR017071">
    <property type="entry name" value="TF_Spt5_eukaryote"/>
</dbReference>
<dbReference type="InterPro" id="IPR005824">
    <property type="entry name" value="KOW"/>
</dbReference>
<evidence type="ECO:0000256" key="7">
    <source>
        <dbReference type="SAM" id="MobiDB-lite"/>
    </source>
</evidence>
<protein>
    <recommendedName>
        <fullName evidence="3 6">Transcription elongation factor SPT5</fullName>
    </recommendedName>
</protein>
<name>A0AA38HFC1_9CUCU</name>
<accession>A0AA38HFC1</accession>
<feature type="domain" description="KOW" evidence="9">
    <location>
        <begin position="713"/>
        <end position="740"/>
    </location>
</feature>
<dbReference type="CDD" id="cd06084">
    <property type="entry name" value="KOW_Spt5_4"/>
    <property type="match status" value="1"/>
</dbReference>
<feature type="compositionally biased region" description="Polar residues" evidence="7">
    <location>
        <begin position="874"/>
        <end position="886"/>
    </location>
</feature>
<dbReference type="GO" id="GO:0006357">
    <property type="term" value="P:regulation of transcription by RNA polymerase II"/>
    <property type="evidence" value="ECO:0007669"/>
    <property type="project" value="InterPro"/>
</dbReference>
<evidence type="ECO:0000259" key="8">
    <source>
        <dbReference type="SMART" id="SM00738"/>
    </source>
</evidence>
<dbReference type="AlphaFoldDB" id="A0AA38HFC1"/>
<dbReference type="Pfam" id="PF23284">
    <property type="entry name" value="KOW2_Spt5"/>
    <property type="match status" value="1"/>
</dbReference>
<dbReference type="GO" id="GO:0005840">
    <property type="term" value="C:ribosome"/>
    <property type="evidence" value="ECO:0007669"/>
    <property type="project" value="InterPro"/>
</dbReference>
<dbReference type="InterPro" id="IPR005825">
    <property type="entry name" value="Ribosomal_uL24_CS"/>
</dbReference>
<dbReference type="PANTHER" id="PTHR11125:SF7">
    <property type="entry name" value="TRANSCRIPTION ELONGATION FACTOR SPT5"/>
    <property type="match status" value="1"/>
</dbReference>
<dbReference type="InterPro" id="IPR041975">
    <property type="entry name" value="KOW_Spt5_2"/>
</dbReference>
<dbReference type="InterPro" id="IPR039659">
    <property type="entry name" value="SPT5"/>
</dbReference>
<dbReference type="SUPFAM" id="SSF50104">
    <property type="entry name" value="Translation proteins SH3-like domain"/>
    <property type="match status" value="2"/>
</dbReference>
<feature type="domain" description="KOW" evidence="9">
    <location>
        <begin position="450"/>
        <end position="477"/>
    </location>
</feature>
<evidence type="ECO:0000313" key="11">
    <source>
        <dbReference type="Proteomes" id="UP001168821"/>
    </source>
</evidence>
<dbReference type="PIRSF" id="PIRSF036945">
    <property type="entry name" value="Spt5"/>
    <property type="match status" value="1"/>
</dbReference>
<feature type="compositionally biased region" description="Acidic residues" evidence="7">
    <location>
        <begin position="32"/>
        <end position="59"/>
    </location>
</feature>
<dbReference type="InterPro" id="IPR006645">
    <property type="entry name" value="NGN-like_dom"/>
</dbReference>
<dbReference type="GO" id="GO:0003735">
    <property type="term" value="F:structural constituent of ribosome"/>
    <property type="evidence" value="ECO:0007669"/>
    <property type="project" value="InterPro"/>
</dbReference>
<sequence length="1028" mass="115170">MEAKKLVPEEANEGYINKEDVSKNMEDRVVEVDNEEVEEESDGSFEEDEYDEESTDEDTEYSRRKKSSYLNYFEDAASEGEEDEELEEEEEAEAGFEKVRKELASQPPRKGRFRDFLADEVRRSYNNYYFNCYHYDFGKNLEKRYSELDVEIPVDEESIGPASRELQQQTLIPSITDPKLWMVRCRPGHERQSVVALMRKYIDLEFSERPLQIKSCFAVDNLKGFIYVEAHKDAHVKAAVEGMAALQFGQWKQTLVPLEQMTDVLTCLTKSESVLPGTWARLKRSLYKDDLAQILAFDENNAKCIIKLVPRLETGNTNVVLLYILARSFSRSTTLTVTGSIFEEDEVQTPAETLRPRGARVRCEEDFKRSGCWISTALSVTTKSSIPTVTLSKLWILGPSYYSHLLLHTLLITIPGKVTEGVQPTIEEMRSFSFGDNDEITGLTRRQFMMFKKGDRVKVVEGDLRGLLGVVESVDGSTAYVRPRLESLKGLIPIPCDQMRKHFEQGDHVKVVAGVHKGETGLVTSVADHVVHVIGDHSNEEFEVFPRDISLSRDISSGMRQSGLFKVHDLVDIDTHNVGVILKAEKDISAILTQNGEVRKVPVKEITTKRKFRNPKALDAQRNELQLEDPVKVIEGPHKNKQGTLKHIYRGACFLYSRDILENRYVPATAPHLSCLAFITLKVNFEGWGFPHGSSRSFNGHRNAISSSWRGPDPLRNAKVLVTRGTHKGIHGIVKDCTDNTARVELSSTSLMITINRQHLCVLEYNSYLLGEEMNFSGCCFSKSGNIIQSNPKADAASIPPHTARYSDFGSDFSLFNSSYSDVSFGILFTPAYGQQTPLHDSEGAGYSSAWDPLNTNTPLQPSTPGLTDLGDSYTPQTVKNNFSSDTPLGPPSTGNPPSTPGCPESSLASYDVAKGDLYVQSTRTGLRALFLSTVLHFDSMFTAFTKNPATQAAGEFLEFKIQELEPVRPKQKEKMVILEGELSGLAGEVLLIDTQTRECIVKLTNGSAYGNNEVLFWSKINLTLNFL</sequence>
<dbReference type="Gene3D" id="3.30.70.940">
    <property type="entry name" value="NusG, N-terminal domain"/>
    <property type="match status" value="1"/>
</dbReference>
<reference evidence="10" key="1">
    <citation type="journal article" date="2023" name="G3 (Bethesda)">
        <title>Whole genome assemblies of Zophobas morio and Tenebrio molitor.</title>
        <authorList>
            <person name="Kaur S."/>
            <person name="Stinson S.A."/>
            <person name="diCenzo G.C."/>
        </authorList>
    </citation>
    <scope>NUCLEOTIDE SEQUENCE</scope>
    <source>
        <strain evidence="10">QUZm001</strain>
    </source>
</reference>
<feature type="compositionally biased region" description="Polar residues" evidence="7">
    <location>
        <begin position="854"/>
        <end position="866"/>
    </location>
</feature>
<dbReference type="Pfam" id="PF03439">
    <property type="entry name" value="Spt5-NGN"/>
    <property type="match status" value="1"/>
</dbReference>
<dbReference type="InterPro" id="IPR057936">
    <property type="entry name" value="KOWx_Spt5"/>
</dbReference>
<dbReference type="Proteomes" id="UP001168821">
    <property type="component" value="Unassembled WGS sequence"/>
</dbReference>
<dbReference type="InterPro" id="IPR014722">
    <property type="entry name" value="Rib_uL2_dom2"/>
</dbReference>
<dbReference type="SMART" id="SM00738">
    <property type="entry name" value="NGN"/>
    <property type="match status" value="1"/>
</dbReference>
<dbReference type="GO" id="GO:0032044">
    <property type="term" value="C:DSIF complex"/>
    <property type="evidence" value="ECO:0007669"/>
    <property type="project" value="TreeGrafter"/>
</dbReference>
<dbReference type="CDD" id="cd06083">
    <property type="entry name" value="KOW_Spt5_3"/>
    <property type="match status" value="1"/>
</dbReference>
<dbReference type="InterPro" id="IPR005100">
    <property type="entry name" value="NGN-domain"/>
</dbReference>
<dbReference type="InterPro" id="IPR039385">
    <property type="entry name" value="NGN_Euk"/>
</dbReference>
<evidence type="ECO:0000256" key="5">
    <source>
        <dbReference type="ARBA" id="ARBA00023242"/>
    </source>
</evidence>
<dbReference type="PROSITE" id="PS01108">
    <property type="entry name" value="RIBOSOMAL_L24"/>
    <property type="match status" value="2"/>
</dbReference>
<dbReference type="GO" id="GO:0006368">
    <property type="term" value="P:transcription elongation by RNA polymerase II"/>
    <property type="evidence" value="ECO:0007669"/>
    <property type="project" value="TreeGrafter"/>
</dbReference>
<dbReference type="PANTHER" id="PTHR11125">
    <property type="entry name" value="SUPPRESSOR OF TY 5"/>
    <property type="match status" value="1"/>
</dbReference>
<organism evidence="10 11">
    <name type="scientific">Zophobas morio</name>
    <dbReference type="NCBI Taxonomy" id="2755281"/>
    <lineage>
        <taxon>Eukaryota</taxon>
        <taxon>Metazoa</taxon>
        <taxon>Ecdysozoa</taxon>
        <taxon>Arthropoda</taxon>
        <taxon>Hexapoda</taxon>
        <taxon>Insecta</taxon>
        <taxon>Pterygota</taxon>
        <taxon>Neoptera</taxon>
        <taxon>Endopterygota</taxon>
        <taxon>Coleoptera</taxon>
        <taxon>Polyphaga</taxon>
        <taxon>Cucujiformia</taxon>
        <taxon>Tenebrionidae</taxon>
        <taxon>Zophobas</taxon>
    </lineage>
</organism>
<feature type="domain" description="NusG-like N-terminal" evidence="8">
    <location>
        <begin position="177"/>
        <end position="268"/>
    </location>
</feature>
<dbReference type="Pfam" id="PF23291">
    <property type="entry name" value="KOW4_SPT5"/>
    <property type="match status" value="1"/>
</dbReference>
<dbReference type="Pfam" id="PF23290">
    <property type="entry name" value="KOW5_SPT5"/>
    <property type="match status" value="1"/>
</dbReference>
<feature type="domain" description="KOW" evidence="9">
    <location>
        <begin position="969"/>
        <end position="996"/>
    </location>
</feature>
<gene>
    <name evidence="10" type="ORF">Zmor_012206</name>
</gene>
<keyword evidence="5 6" id="KW-0539">Nucleus</keyword>
<dbReference type="FunFam" id="3.30.70.940:FF:000005">
    <property type="entry name" value="Transcription elongation factor SPT5"/>
    <property type="match status" value="1"/>
</dbReference>
<feature type="region of interest" description="Disordered" evidence="7">
    <location>
        <begin position="1"/>
        <end position="95"/>
    </location>
</feature>
<keyword evidence="4 6" id="KW-0804">Transcription</keyword>
<evidence type="ECO:0000256" key="2">
    <source>
        <dbReference type="ARBA" id="ARBA00006956"/>
    </source>
</evidence>
<dbReference type="SMART" id="SM00739">
    <property type="entry name" value="KOW"/>
    <property type="match status" value="5"/>
</dbReference>
<feature type="compositionally biased region" description="Basic and acidic residues" evidence="7">
    <location>
        <begin position="16"/>
        <end position="31"/>
    </location>
</feature>
<evidence type="ECO:0000256" key="3">
    <source>
        <dbReference type="ARBA" id="ARBA00020181"/>
    </source>
</evidence>
<dbReference type="GO" id="GO:0032784">
    <property type="term" value="P:regulation of DNA-templated transcription elongation"/>
    <property type="evidence" value="ECO:0007669"/>
    <property type="project" value="InterPro"/>
</dbReference>
<dbReference type="CDD" id="cd06082">
    <property type="entry name" value="KOW_Spt5_2"/>
    <property type="match status" value="1"/>
</dbReference>
<keyword evidence="11" id="KW-1185">Reference proteome</keyword>
<evidence type="ECO:0000256" key="4">
    <source>
        <dbReference type="ARBA" id="ARBA00023163"/>
    </source>
</evidence>
<comment type="similarity">
    <text evidence="2 6">Belongs to the SPT5 family.</text>
</comment>
<dbReference type="EMBL" id="JALNTZ010003824">
    <property type="protein sequence ID" value="KAJ3615907.1"/>
    <property type="molecule type" value="Genomic_DNA"/>
</dbReference>
<dbReference type="CDD" id="cd06081">
    <property type="entry name" value="KOW_Spt5_1"/>
    <property type="match status" value="1"/>
</dbReference>
<dbReference type="CDD" id="cd06085">
    <property type="entry name" value="KOW_Spt5_5"/>
    <property type="match status" value="1"/>
</dbReference>
<dbReference type="Gene3D" id="2.30.30.30">
    <property type="match status" value="3"/>
</dbReference>
<dbReference type="InterPro" id="IPR041973">
    <property type="entry name" value="KOW_Spt5_1"/>
</dbReference>
<dbReference type="InterPro" id="IPR036735">
    <property type="entry name" value="NGN_dom_sf"/>
</dbReference>
<feature type="domain" description="KOW" evidence="9">
    <location>
        <begin position="502"/>
        <end position="529"/>
    </location>
</feature>
<feature type="compositionally biased region" description="Pro residues" evidence="7">
    <location>
        <begin position="889"/>
        <end position="901"/>
    </location>
</feature>
<evidence type="ECO:0000256" key="6">
    <source>
        <dbReference type="PIRNR" id="PIRNR036945"/>
    </source>
</evidence>
<dbReference type="GO" id="GO:0006412">
    <property type="term" value="P:translation"/>
    <property type="evidence" value="ECO:0007669"/>
    <property type="project" value="InterPro"/>
</dbReference>
<dbReference type="Pfam" id="PF23037">
    <property type="entry name" value="KOWx_SPT5"/>
    <property type="match status" value="1"/>
</dbReference>
<comment type="caution">
    <text evidence="10">The sequence shown here is derived from an EMBL/GenBank/DDBJ whole genome shotgun (WGS) entry which is preliminary data.</text>
</comment>
<evidence type="ECO:0000313" key="10">
    <source>
        <dbReference type="EMBL" id="KAJ3615907.1"/>
    </source>
</evidence>
<dbReference type="InterPro" id="IPR008991">
    <property type="entry name" value="Translation_prot_SH3-like_sf"/>
</dbReference>
<dbReference type="CDD" id="cd09888">
    <property type="entry name" value="NGN_Euk"/>
    <property type="match status" value="1"/>
</dbReference>
<dbReference type="GO" id="GO:0003729">
    <property type="term" value="F:mRNA binding"/>
    <property type="evidence" value="ECO:0007669"/>
    <property type="project" value="TreeGrafter"/>
</dbReference>
<feature type="domain" description="KOW" evidence="9">
    <location>
        <begin position="624"/>
        <end position="651"/>
    </location>
</feature>
<feature type="compositionally biased region" description="Acidic residues" evidence="7">
    <location>
        <begin position="76"/>
        <end position="94"/>
    </location>
</feature>
<proteinExistence type="inferred from homology"/>
<evidence type="ECO:0000259" key="9">
    <source>
        <dbReference type="SMART" id="SM00739"/>
    </source>
</evidence>